<dbReference type="PANTHER" id="PTHR46825">
    <property type="entry name" value="D-ALANYL-D-ALANINE-CARBOXYPEPTIDASE/ENDOPEPTIDASE AMPH"/>
    <property type="match status" value="1"/>
</dbReference>
<keyword evidence="5" id="KW-1185">Reference proteome</keyword>
<keyword evidence="1" id="KW-0645">Protease</keyword>
<dbReference type="Gene3D" id="3.40.710.10">
    <property type="entry name" value="DD-peptidase/beta-lactamase superfamily"/>
    <property type="match status" value="1"/>
</dbReference>
<dbReference type="Gene3D" id="2.40.128.50">
    <property type="match status" value="2"/>
</dbReference>
<name>A0ABM9E8F1_9HYPH</name>
<sequence>MRWVTALCVIANASPARLKLAVSAASRNTHKSATRLASRFFIIALHPPTNTGIILAILMGSSSNNYSILFCKEVTLTLIVIRHTRMRSTIPEGAEASFVTKVVGLHGMLRDMDRRPEAMSVGASHLPEQVTVRHLPTGSERRIIHRPFVETGMFQTGSTSLDRVLESLPVDYRGPGGAVAVIRDGKAIARYTWGYANLEKHIPMKVDTLMPICSVSKAFTCGAILDVIDDPAKLDPALERYLPLLEGRYPRVVDLCNNQSGLRDYWALTVLCGAAPEGEFRPEDAKRLLTRARTTHFDPGTQFSYSNGNFRILSDLIAEHTGRSLGQLVAERIFKPAGMKTAKWCTESSHFPEYAVGYEGSIETGFFPATNRISLSGDSGVNASLDDMIAWEKFIDRTRDDPNSIYRRISAPTCYSDGSPACYSFGLRRSEVNEVTVTGHGGALRGWRMQRRYAASKRLSVVVMFNHQGDANEAAERILYIALGVSRPLVSQRRADENWFGNYIDHTTKLSLTVSALHHGGVKARFATLPDIMEVVDDRTARSMGMTLRWNDDGSVGLERPFEKLYLNLYKVRGQGERDITGRFHSAELDAALACESAGGEIYVAFEGFLGNGAMQPIYPIGPDIWLMPNERAMDSYPPGAWTLVFERDQVGQVKCVVVGCWLARNIVFDRL</sequence>
<dbReference type="SUPFAM" id="SSF56601">
    <property type="entry name" value="beta-lactamase/transpeptidase-like"/>
    <property type="match status" value="1"/>
</dbReference>
<dbReference type="InterPro" id="IPR050491">
    <property type="entry name" value="AmpC-like"/>
</dbReference>
<dbReference type="SUPFAM" id="SSF50886">
    <property type="entry name" value="D-aminopeptidase, middle and C-terminal domains"/>
    <property type="match status" value="2"/>
</dbReference>
<comment type="caution">
    <text evidence="4">The sequence shown here is derived from an EMBL/GenBank/DDBJ whole genome shotgun (WGS) entry which is preliminary data.</text>
</comment>
<dbReference type="InterPro" id="IPR027279">
    <property type="entry name" value="D_amino_pept/lipop_sf"/>
</dbReference>
<accession>A0ABM9E8F1</accession>
<keyword evidence="1" id="KW-0378">Hydrolase</keyword>
<dbReference type="Pfam" id="PF00144">
    <property type="entry name" value="Beta-lactamase"/>
    <property type="match status" value="1"/>
</dbReference>
<dbReference type="InterPro" id="IPR012856">
    <property type="entry name" value="DAP_B_dom"/>
</dbReference>
<feature type="domain" description="D-aminopeptidase" evidence="3">
    <location>
        <begin position="495"/>
        <end position="669"/>
    </location>
</feature>
<dbReference type="NCBIfam" id="NF009622">
    <property type="entry name" value="PRK13128.1"/>
    <property type="match status" value="1"/>
</dbReference>
<evidence type="ECO:0000313" key="4">
    <source>
        <dbReference type="EMBL" id="CAH2405028.1"/>
    </source>
</evidence>
<evidence type="ECO:0000313" key="5">
    <source>
        <dbReference type="Proteomes" id="UP001153050"/>
    </source>
</evidence>
<keyword evidence="1" id="KW-0031">Aminopeptidase</keyword>
<evidence type="ECO:0008006" key="6">
    <source>
        <dbReference type="Google" id="ProtNLM"/>
    </source>
</evidence>
<dbReference type="Proteomes" id="UP001153050">
    <property type="component" value="Unassembled WGS sequence"/>
</dbReference>
<dbReference type="Pfam" id="PF07930">
    <property type="entry name" value="DAP_B"/>
    <property type="match status" value="1"/>
</dbReference>
<proteinExistence type="predicted"/>
<dbReference type="InterPro" id="IPR012338">
    <property type="entry name" value="Beta-lactam/transpept-like"/>
</dbReference>
<evidence type="ECO:0000259" key="3">
    <source>
        <dbReference type="Pfam" id="PF07930"/>
    </source>
</evidence>
<evidence type="ECO:0000256" key="1">
    <source>
        <dbReference type="ARBA" id="ARBA00022438"/>
    </source>
</evidence>
<organism evidence="4 5">
    <name type="scientific">Mesorhizobium escarrei</name>
    <dbReference type="NCBI Taxonomy" id="666018"/>
    <lineage>
        <taxon>Bacteria</taxon>
        <taxon>Pseudomonadati</taxon>
        <taxon>Pseudomonadota</taxon>
        <taxon>Alphaproteobacteria</taxon>
        <taxon>Hyphomicrobiales</taxon>
        <taxon>Phyllobacteriaceae</taxon>
        <taxon>Mesorhizobium</taxon>
    </lineage>
</organism>
<dbReference type="InterPro" id="IPR001466">
    <property type="entry name" value="Beta-lactam-related"/>
</dbReference>
<dbReference type="EMBL" id="CAKXZT010000141">
    <property type="protein sequence ID" value="CAH2405028.1"/>
    <property type="molecule type" value="Genomic_DNA"/>
</dbReference>
<gene>
    <name evidence="4" type="ORF">MES5069_450021</name>
</gene>
<dbReference type="PANTHER" id="PTHR46825:SF9">
    <property type="entry name" value="BETA-LACTAMASE-RELATED DOMAIN-CONTAINING PROTEIN"/>
    <property type="match status" value="1"/>
</dbReference>
<feature type="domain" description="Beta-lactamase-related" evidence="2">
    <location>
        <begin position="161"/>
        <end position="483"/>
    </location>
</feature>
<protein>
    <recommendedName>
        <fullName evidence="6">D-aminopeptidase</fullName>
    </recommendedName>
</protein>
<reference evidence="4 5" key="1">
    <citation type="submission" date="2022-03" db="EMBL/GenBank/DDBJ databases">
        <authorList>
            <person name="Brunel B."/>
        </authorList>
    </citation>
    <scope>NUCLEOTIDE SEQUENCE [LARGE SCALE GENOMIC DNA]</scope>
    <source>
        <strain evidence="4">STM5069sample</strain>
    </source>
</reference>
<evidence type="ECO:0000259" key="2">
    <source>
        <dbReference type="Pfam" id="PF00144"/>
    </source>
</evidence>